<proteinExistence type="predicted"/>
<keyword evidence="2" id="KW-1185">Reference proteome</keyword>
<dbReference type="OrthoDB" id="9129225at2"/>
<dbReference type="Gene3D" id="1.20.1290.10">
    <property type="entry name" value="AhpD-like"/>
    <property type="match status" value="1"/>
</dbReference>
<dbReference type="SUPFAM" id="SSF69118">
    <property type="entry name" value="AhpD-like"/>
    <property type="match status" value="1"/>
</dbReference>
<organism evidence="1 2">
    <name type="scientific">Methylobacterium terrae</name>
    <dbReference type="NCBI Taxonomy" id="2202827"/>
    <lineage>
        <taxon>Bacteria</taxon>
        <taxon>Pseudomonadati</taxon>
        <taxon>Pseudomonadota</taxon>
        <taxon>Alphaproteobacteria</taxon>
        <taxon>Hyphomicrobiales</taxon>
        <taxon>Methylobacteriaceae</taxon>
        <taxon>Methylobacterium</taxon>
    </lineage>
</organism>
<evidence type="ECO:0000313" key="2">
    <source>
        <dbReference type="Proteomes" id="UP000245444"/>
    </source>
</evidence>
<sequence>MSPAQKSAADAILSGPRKSLDGPFNAWLRSPELGDRLQKVGEYLRFNSSLPRDLNEFAILITGQHWSSGYEWFAHYPLAIKAGLKPEIAADLKAGRRPAGMSADEALIYDFSTQLHRDRQVSDRVYKGVVDRFGEQGAMDLIAVNGYYDLVCMTLNVARVQPPAGSEQTLAPPAIPAD</sequence>
<accession>A0A2U8WUA1</accession>
<reference evidence="1 2" key="1">
    <citation type="submission" date="2018-05" db="EMBL/GenBank/DDBJ databases">
        <title>Complete Genome Sequence of Methylobacterium sp. 17Sr1-28.</title>
        <authorList>
            <person name="Srinivasan S."/>
        </authorList>
    </citation>
    <scope>NUCLEOTIDE SEQUENCE [LARGE SCALE GENOMIC DNA]</scope>
    <source>
        <strain evidence="1 2">17Sr1-28</strain>
    </source>
</reference>
<dbReference type="KEGG" id="mtea:DK419_06630"/>
<dbReference type="InterPro" id="IPR029032">
    <property type="entry name" value="AhpD-like"/>
</dbReference>
<protein>
    <submittedName>
        <fullName evidence="1">4-carboxy muconolactone decarboxylase</fullName>
    </submittedName>
</protein>
<gene>
    <name evidence="1" type="ORF">DK419_06630</name>
</gene>
<dbReference type="PANTHER" id="PTHR34846">
    <property type="entry name" value="4-CARBOXYMUCONOLACTONE DECARBOXYLASE FAMILY PROTEIN (AFU_ORTHOLOGUE AFUA_6G11590)"/>
    <property type="match status" value="1"/>
</dbReference>
<name>A0A2U8WUA1_9HYPH</name>
<dbReference type="EMBL" id="CP029553">
    <property type="protein sequence ID" value="AWN49905.1"/>
    <property type="molecule type" value="Genomic_DNA"/>
</dbReference>
<dbReference type="AlphaFoldDB" id="A0A2U8WUA1"/>
<evidence type="ECO:0000313" key="1">
    <source>
        <dbReference type="EMBL" id="AWN49905.1"/>
    </source>
</evidence>
<dbReference type="PANTHER" id="PTHR34846:SF11">
    <property type="entry name" value="4-CARBOXYMUCONOLACTONE DECARBOXYLASE FAMILY PROTEIN (AFU_ORTHOLOGUE AFUA_6G11590)"/>
    <property type="match status" value="1"/>
</dbReference>
<dbReference type="Proteomes" id="UP000245444">
    <property type="component" value="Chromosome"/>
</dbReference>